<dbReference type="InterPro" id="IPR051052">
    <property type="entry name" value="Diverse_substrate_MTase"/>
</dbReference>
<sequence>MASTEQPSQRPAPRDKTFRNYDSSSAAAYAQYRPPYPNQLIDIIIDKHVSTGGGLDLLLDVGCGPGTATRSLAPRFTHAVAADPGQSMVETARKIPSTTKSGTPVRFEMCEAEKVSSLLPVLQEVAGTGSPECVDLITAAAAAHWFDLPRFYGEAAKILKPGGSIIFWCTKSGYCSPDTPNAEKLTRLFQEFEDTVASEFEQPGNRLARGLYAGLTLPWDAESEAATDKESGDGVGVKLSEVFPKEEFQRLEFNKDGHVPPGEQFLVGRKFTLDQVKMALGTVSPITRWREAYKDKIASGETEDCVEKLVRQMKEILEEVPEGKGRDWIEGGSAVVVLIIKKRK</sequence>
<dbReference type="PANTHER" id="PTHR44942">
    <property type="entry name" value="METHYLTRANSF_11 DOMAIN-CONTAINING PROTEIN"/>
    <property type="match status" value="1"/>
</dbReference>
<evidence type="ECO:0000313" key="4">
    <source>
        <dbReference type="Proteomes" id="UP000019484"/>
    </source>
</evidence>
<dbReference type="InterPro" id="IPR029063">
    <property type="entry name" value="SAM-dependent_MTases_sf"/>
</dbReference>
<feature type="domain" description="Methyltransferase type 11" evidence="2">
    <location>
        <begin position="59"/>
        <end position="167"/>
    </location>
</feature>
<dbReference type="SUPFAM" id="SSF53335">
    <property type="entry name" value="S-adenosyl-L-methionine-dependent methyltransferases"/>
    <property type="match status" value="1"/>
</dbReference>
<dbReference type="GO" id="GO:0008757">
    <property type="term" value="F:S-adenosylmethionine-dependent methyltransferase activity"/>
    <property type="evidence" value="ECO:0007669"/>
    <property type="project" value="InterPro"/>
</dbReference>
<name>W9Z1B7_9EURO</name>
<feature type="region of interest" description="Disordered" evidence="1">
    <location>
        <begin position="1"/>
        <end position="20"/>
    </location>
</feature>
<dbReference type="OrthoDB" id="10027013at2759"/>
<dbReference type="Proteomes" id="UP000019484">
    <property type="component" value="Unassembled WGS sequence"/>
</dbReference>
<accession>W9Z1B7</accession>
<keyword evidence="4" id="KW-1185">Reference proteome</keyword>
<evidence type="ECO:0000313" key="3">
    <source>
        <dbReference type="EMBL" id="EXJ95336.1"/>
    </source>
</evidence>
<dbReference type="PANTHER" id="PTHR44942:SF10">
    <property type="entry name" value="METHYLTRANSFERASE TYPE 11 DOMAIN-CONTAINING PROTEIN"/>
    <property type="match status" value="1"/>
</dbReference>
<dbReference type="eggNOG" id="KOG3010">
    <property type="taxonomic scope" value="Eukaryota"/>
</dbReference>
<dbReference type="InterPro" id="IPR013216">
    <property type="entry name" value="Methyltransf_11"/>
</dbReference>
<dbReference type="Pfam" id="PF08241">
    <property type="entry name" value="Methyltransf_11"/>
    <property type="match status" value="1"/>
</dbReference>
<dbReference type="Gene3D" id="3.40.50.150">
    <property type="entry name" value="Vaccinia Virus protein VP39"/>
    <property type="match status" value="1"/>
</dbReference>
<dbReference type="CDD" id="cd02440">
    <property type="entry name" value="AdoMet_MTases"/>
    <property type="match status" value="1"/>
</dbReference>
<protein>
    <recommendedName>
        <fullName evidence="2">Methyltransferase type 11 domain-containing protein</fullName>
    </recommendedName>
</protein>
<reference evidence="3 4" key="1">
    <citation type="submission" date="2013-03" db="EMBL/GenBank/DDBJ databases">
        <title>The Genome Sequence of Capronia coronata CBS 617.96.</title>
        <authorList>
            <consortium name="The Broad Institute Genomics Platform"/>
            <person name="Cuomo C."/>
            <person name="de Hoog S."/>
            <person name="Gorbushina A."/>
            <person name="Walker B."/>
            <person name="Young S.K."/>
            <person name="Zeng Q."/>
            <person name="Gargeya S."/>
            <person name="Fitzgerald M."/>
            <person name="Haas B."/>
            <person name="Abouelleil A."/>
            <person name="Allen A.W."/>
            <person name="Alvarado L."/>
            <person name="Arachchi H.M."/>
            <person name="Berlin A.M."/>
            <person name="Chapman S.B."/>
            <person name="Gainer-Dewar J."/>
            <person name="Goldberg J."/>
            <person name="Griggs A."/>
            <person name="Gujja S."/>
            <person name="Hansen M."/>
            <person name="Howarth C."/>
            <person name="Imamovic A."/>
            <person name="Ireland A."/>
            <person name="Larimer J."/>
            <person name="McCowan C."/>
            <person name="Murphy C."/>
            <person name="Pearson M."/>
            <person name="Poon T.W."/>
            <person name="Priest M."/>
            <person name="Roberts A."/>
            <person name="Saif S."/>
            <person name="Shea T."/>
            <person name="Sisk P."/>
            <person name="Sykes S."/>
            <person name="Wortman J."/>
            <person name="Nusbaum C."/>
            <person name="Birren B."/>
        </authorList>
    </citation>
    <scope>NUCLEOTIDE SEQUENCE [LARGE SCALE GENOMIC DNA]</scope>
    <source>
        <strain evidence="3 4">CBS 617.96</strain>
    </source>
</reference>
<comment type="caution">
    <text evidence="3">The sequence shown here is derived from an EMBL/GenBank/DDBJ whole genome shotgun (WGS) entry which is preliminary data.</text>
</comment>
<proteinExistence type="predicted"/>
<evidence type="ECO:0000256" key="1">
    <source>
        <dbReference type="SAM" id="MobiDB-lite"/>
    </source>
</evidence>
<evidence type="ECO:0000259" key="2">
    <source>
        <dbReference type="Pfam" id="PF08241"/>
    </source>
</evidence>
<dbReference type="HOGENOM" id="CLU_049344_1_0_1"/>
<organism evidence="3 4">
    <name type="scientific">Capronia coronata CBS 617.96</name>
    <dbReference type="NCBI Taxonomy" id="1182541"/>
    <lineage>
        <taxon>Eukaryota</taxon>
        <taxon>Fungi</taxon>
        <taxon>Dikarya</taxon>
        <taxon>Ascomycota</taxon>
        <taxon>Pezizomycotina</taxon>
        <taxon>Eurotiomycetes</taxon>
        <taxon>Chaetothyriomycetidae</taxon>
        <taxon>Chaetothyriales</taxon>
        <taxon>Herpotrichiellaceae</taxon>
        <taxon>Capronia</taxon>
    </lineage>
</organism>
<dbReference type="EMBL" id="AMWN01000001">
    <property type="protein sequence ID" value="EXJ95336.1"/>
    <property type="molecule type" value="Genomic_DNA"/>
</dbReference>
<dbReference type="GeneID" id="19155364"/>
<dbReference type="RefSeq" id="XP_007719565.1">
    <property type="nucleotide sequence ID" value="XM_007721375.1"/>
</dbReference>
<dbReference type="AlphaFoldDB" id="W9Z1B7"/>
<gene>
    <name evidence="3" type="ORF">A1O1_00456</name>
</gene>
<dbReference type="STRING" id="1182541.W9Z1B7"/>